<dbReference type="Proteomes" id="UP000054217">
    <property type="component" value="Unassembled WGS sequence"/>
</dbReference>
<feature type="transmembrane region" description="Helical" evidence="1">
    <location>
        <begin position="41"/>
        <end position="63"/>
    </location>
</feature>
<dbReference type="HOGENOM" id="CLU_1267349_0_0_1"/>
<reference evidence="2 3" key="1">
    <citation type="submission" date="2014-04" db="EMBL/GenBank/DDBJ databases">
        <authorList>
            <consortium name="DOE Joint Genome Institute"/>
            <person name="Kuo A."/>
            <person name="Kohler A."/>
            <person name="Costa M.D."/>
            <person name="Nagy L.G."/>
            <person name="Floudas D."/>
            <person name="Copeland A."/>
            <person name="Barry K.W."/>
            <person name="Cichocki N."/>
            <person name="Veneault-Fourrey C."/>
            <person name="LaButti K."/>
            <person name="Lindquist E.A."/>
            <person name="Lipzen A."/>
            <person name="Lundell T."/>
            <person name="Morin E."/>
            <person name="Murat C."/>
            <person name="Sun H."/>
            <person name="Tunlid A."/>
            <person name="Henrissat B."/>
            <person name="Grigoriev I.V."/>
            <person name="Hibbett D.S."/>
            <person name="Martin F."/>
            <person name="Nordberg H.P."/>
            <person name="Cantor M.N."/>
            <person name="Hua S.X."/>
        </authorList>
    </citation>
    <scope>NUCLEOTIDE SEQUENCE [LARGE SCALE GENOMIC DNA]</scope>
    <source>
        <strain evidence="2 3">Marx 270</strain>
    </source>
</reference>
<keyword evidence="3" id="KW-1185">Reference proteome</keyword>
<keyword evidence="1" id="KW-0472">Membrane</keyword>
<dbReference type="AlphaFoldDB" id="A0A0C3P1C8"/>
<proteinExistence type="predicted"/>
<dbReference type="EMBL" id="KN831961">
    <property type="protein sequence ID" value="KIO06850.1"/>
    <property type="molecule type" value="Genomic_DNA"/>
</dbReference>
<feature type="transmembrane region" description="Helical" evidence="1">
    <location>
        <begin position="12"/>
        <end position="35"/>
    </location>
</feature>
<name>A0A0C3P1C8_PISTI</name>
<protein>
    <submittedName>
        <fullName evidence="2">Uncharacterized protein</fullName>
    </submittedName>
</protein>
<evidence type="ECO:0000313" key="2">
    <source>
        <dbReference type="EMBL" id="KIO06850.1"/>
    </source>
</evidence>
<keyword evidence="1" id="KW-1133">Transmembrane helix</keyword>
<gene>
    <name evidence="2" type="ORF">M404DRAFT_24021</name>
</gene>
<evidence type="ECO:0000256" key="1">
    <source>
        <dbReference type="SAM" id="Phobius"/>
    </source>
</evidence>
<evidence type="ECO:0000313" key="3">
    <source>
        <dbReference type="Proteomes" id="UP000054217"/>
    </source>
</evidence>
<sequence>MPFDGLEALGWALATFIVSLLCGLYQAIYFTWFGILTDFQSAFVASVLFWATALGVPTWYQIYQNWIPIRIRQLQHNQQQLAEVMELIGAYNRIQNLRRLLPEEPEIPEQIVELPDEVPNLPRHEVPRMFMEPPPDPPHYLHHFIPDLDAEADLDPVPPYHAEEEVPLTPPRPVRMPTPDIEEVQAMYDAQEALAAAEAVAAEIQLDDLNVEEFDLLF</sequence>
<accession>A0A0C3P1C8</accession>
<keyword evidence="1" id="KW-0812">Transmembrane</keyword>
<dbReference type="InParanoid" id="A0A0C3P1C8"/>
<dbReference type="OrthoDB" id="2712169at2759"/>
<reference evidence="3" key="2">
    <citation type="submission" date="2015-01" db="EMBL/GenBank/DDBJ databases">
        <title>Evolutionary Origins and Diversification of the Mycorrhizal Mutualists.</title>
        <authorList>
            <consortium name="DOE Joint Genome Institute"/>
            <consortium name="Mycorrhizal Genomics Consortium"/>
            <person name="Kohler A."/>
            <person name="Kuo A."/>
            <person name="Nagy L.G."/>
            <person name="Floudas D."/>
            <person name="Copeland A."/>
            <person name="Barry K.W."/>
            <person name="Cichocki N."/>
            <person name="Veneault-Fourrey C."/>
            <person name="LaButti K."/>
            <person name="Lindquist E.A."/>
            <person name="Lipzen A."/>
            <person name="Lundell T."/>
            <person name="Morin E."/>
            <person name="Murat C."/>
            <person name="Riley R."/>
            <person name="Ohm R."/>
            <person name="Sun H."/>
            <person name="Tunlid A."/>
            <person name="Henrissat B."/>
            <person name="Grigoriev I.V."/>
            <person name="Hibbett D.S."/>
            <person name="Martin F."/>
        </authorList>
    </citation>
    <scope>NUCLEOTIDE SEQUENCE [LARGE SCALE GENOMIC DNA]</scope>
    <source>
        <strain evidence="3">Marx 270</strain>
    </source>
</reference>
<organism evidence="2 3">
    <name type="scientific">Pisolithus tinctorius Marx 270</name>
    <dbReference type="NCBI Taxonomy" id="870435"/>
    <lineage>
        <taxon>Eukaryota</taxon>
        <taxon>Fungi</taxon>
        <taxon>Dikarya</taxon>
        <taxon>Basidiomycota</taxon>
        <taxon>Agaricomycotina</taxon>
        <taxon>Agaricomycetes</taxon>
        <taxon>Agaricomycetidae</taxon>
        <taxon>Boletales</taxon>
        <taxon>Sclerodermatineae</taxon>
        <taxon>Pisolithaceae</taxon>
        <taxon>Pisolithus</taxon>
    </lineage>
</organism>